<sequence length="83" mass="9981">MKEQTRHHSKYVSESNVIHRCLMTYLDMFSNMPPEWYINSVYYSCNRKGFHPTRKNIAKLFVLYRPEWSGKALIQDGSEFFLI</sequence>
<accession>A0A383CCI0</accession>
<organism evidence="1">
    <name type="scientific">marine metagenome</name>
    <dbReference type="NCBI Taxonomy" id="408172"/>
    <lineage>
        <taxon>unclassified sequences</taxon>
        <taxon>metagenomes</taxon>
        <taxon>ecological metagenomes</taxon>
    </lineage>
</organism>
<protein>
    <submittedName>
        <fullName evidence="1">Uncharacterized protein</fullName>
    </submittedName>
</protein>
<gene>
    <name evidence="1" type="ORF">METZ01_LOCUS482627</name>
</gene>
<name>A0A383CCI0_9ZZZZ</name>
<evidence type="ECO:0000313" key="1">
    <source>
        <dbReference type="EMBL" id="SVE29773.1"/>
    </source>
</evidence>
<dbReference type="EMBL" id="UINC01207612">
    <property type="protein sequence ID" value="SVE29773.1"/>
    <property type="molecule type" value="Genomic_DNA"/>
</dbReference>
<proteinExistence type="predicted"/>
<dbReference type="AlphaFoldDB" id="A0A383CCI0"/>
<reference evidence="1" key="1">
    <citation type="submission" date="2018-05" db="EMBL/GenBank/DDBJ databases">
        <authorList>
            <person name="Lanie J.A."/>
            <person name="Ng W.-L."/>
            <person name="Kazmierczak K.M."/>
            <person name="Andrzejewski T.M."/>
            <person name="Davidsen T.M."/>
            <person name="Wayne K.J."/>
            <person name="Tettelin H."/>
            <person name="Glass J.I."/>
            <person name="Rusch D."/>
            <person name="Podicherti R."/>
            <person name="Tsui H.-C.T."/>
            <person name="Winkler M.E."/>
        </authorList>
    </citation>
    <scope>NUCLEOTIDE SEQUENCE</scope>
</reference>